<keyword evidence="1" id="KW-0812">Transmembrane</keyword>
<evidence type="ECO:0000313" key="2">
    <source>
        <dbReference type="EMBL" id="CDH52880.1"/>
    </source>
</evidence>
<reference evidence="2" key="1">
    <citation type="submission" date="2013-08" db="EMBL/GenBank/DDBJ databases">
        <title>Gene expansion shapes genome architecture in the human pathogen Lichtheimia corymbifera: an evolutionary genomics analysis in the ancient terrestrial Mucorales (Mucoromycotina).</title>
        <authorList>
            <person name="Schwartze V.U."/>
            <person name="Winter S."/>
            <person name="Shelest E."/>
            <person name="Marcet-Houben M."/>
            <person name="Horn F."/>
            <person name="Wehner S."/>
            <person name="Hoffmann K."/>
            <person name="Riege K."/>
            <person name="Sammeth M."/>
            <person name="Nowrousian M."/>
            <person name="Valiante V."/>
            <person name="Linde J."/>
            <person name="Jacobsen I.D."/>
            <person name="Marz M."/>
            <person name="Brakhage A.A."/>
            <person name="Gabaldon T."/>
            <person name="Bocker S."/>
            <person name="Voigt K."/>
        </authorList>
    </citation>
    <scope>NUCLEOTIDE SEQUENCE [LARGE SCALE GENOMIC DNA]</scope>
    <source>
        <strain evidence="2">FSU 9682</strain>
    </source>
</reference>
<organism evidence="2 3">
    <name type="scientific">Lichtheimia corymbifera JMRC:FSU:9682</name>
    <dbReference type="NCBI Taxonomy" id="1263082"/>
    <lineage>
        <taxon>Eukaryota</taxon>
        <taxon>Fungi</taxon>
        <taxon>Fungi incertae sedis</taxon>
        <taxon>Mucoromycota</taxon>
        <taxon>Mucoromycotina</taxon>
        <taxon>Mucoromycetes</taxon>
        <taxon>Mucorales</taxon>
        <taxon>Lichtheimiaceae</taxon>
        <taxon>Lichtheimia</taxon>
    </lineage>
</organism>
<evidence type="ECO:0000313" key="3">
    <source>
        <dbReference type="Proteomes" id="UP000027586"/>
    </source>
</evidence>
<protein>
    <submittedName>
        <fullName evidence="2">Uncharacterized protein</fullName>
    </submittedName>
</protein>
<dbReference type="AlphaFoldDB" id="A0A068RT42"/>
<evidence type="ECO:0000256" key="1">
    <source>
        <dbReference type="SAM" id="Phobius"/>
    </source>
</evidence>
<proteinExistence type="predicted"/>
<dbReference type="Proteomes" id="UP000027586">
    <property type="component" value="Unassembled WGS sequence"/>
</dbReference>
<name>A0A068RT42_9FUNG</name>
<gene>
    <name evidence="2" type="ORF">LCOR_04313.1</name>
</gene>
<keyword evidence="1" id="KW-1133">Transmembrane helix</keyword>
<dbReference type="EMBL" id="CBTN010000015">
    <property type="protein sequence ID" value="CDH52880.1"/>
    <property type="molecule type" value="Genomic_DNA"/>
</dbReference>
<feature type="transmembrane region" description="Helical" evidence="1">
    <location>
        <begin position="41"/>
        <end position="62"/>
    </location>
</feature>
<sequence>MLTAIATKTWDGDNRHTSFSSRAVYQLPIAAALVSENLPLVYIPIPVLNNSGNLISSIFVFIQATKFQRRRRIIYRWQLVQYQGAPMKSFGWMGDNLVIDHIDIFKELGVPHSEGGSSGNRTKSRLQNMMRACLHGL</sequence>
<accession>A0A068RT42</accession>
<keyword evidence="3" id="KW-1185">Reference proteome</keyword>
<keyword evidence="1" id="KW-0472">Membrane</keyword>
<dbReference type="VEuPathDB" id="FungiDB:LCOR_04313.1"/>
<comment type="caution">
    <text evidence="2">The sequence shown here is derived from an EMBL/GenBank/DDBJ whole genome shotgun (WGS) entry which is preliminary data.</text>
</comment>